<evidence type="ECO:0000313" key="4">
    <source>
        <dbReference type="EMBL" id="MDR9849760.1"/>
    </source>
</evidence>
<protein>
    <submittedName>
        <fullName evidence="4">Glycosyltransferase</fullName>
        <ecNumber evidence="4">2.4.-.-</ecNumber>
    </submittedName>
</protein>
<dbReference type="PANTHER" id="PTHR43179:SF7">
    <property type="entry name" value="RHAMNOSYLTRANSFERASE WBBL"/>
    <property type="match status" value="1"/>
</dbReference>
<keyword evidence="4" id="KW-0808">Transferase</keyword>
<feature type="domain" description="Methyltransferase type 11" evidence="3">
    <location>
        <begin position="55"/>
        <end position="148"/>
    </location>
</feature>
<dbReference type="Pfam" id="PF08241">
    <property type="entry name" value="Methyltransf_11"/>
    <property type="match status" value="1"/>
</dbReference>
<organism evidence="4 5">
    <name type="scientific">Herbaspirillum huttiense subsp. lycopersici</name>
    <dbReference type="NCBI Taxonomy" id="3074428"/>
    <lineage>
        <taxon>Bacteria</taxon>
        <taxon>Pseudomonadati</taxon>
        <taxon>Pseudomonadota</taxon>
        <taxon>Betaproteobacteria</taxon>
        <taxon>Burkholderiales</taxon>
        <taxon>Oxalobacteraceae</taxon>
        <taxon>Herbaspirillum</taxon>
    </lineage>
</organism>
<feature type="compositionally biased region" description="Polar residues" evidence="1">
    <location>
        <begin position="1"/>
        <end position="19"/>
    </location>
</feature>
<dbReference type="EMBL" id="JAVLSJ010000008">
    <property type="protein sequence ID" value="MDR9849760.1"/>
    <property type="molecule type" value="Genomic_DNA"/>
</dbReference>
<reference evidence="4" key="1">
    <citation type="submission" date="2023-09" db="EMBL/GenBank/DDBJ databases">
        <title>Description of first Herbaspirillum huttiense subsp. nephrolepsisexaltata and Herbaspirillum huttiense subsp. lycopersicon.</title>
        <authorList>
            <person name="Poudel M."/>
            <person name="Sharma A."/>
            <person name="Goss E."/>
            <person name="Tapia J.H."/>
            <person name="Harmon C.M."/>
            <person name="Jones J.B."/>
        </authorList>
    </citation>
    <scope>NUCLEOTIDE SEQUENCE</scope>
    <source>
        <strain evidence="4">SE1</strain>
    </source>
</reference>
<dbReference type="Gene3D" id="3.90.550.10">
    <property type="entry name" value="Spore Coat Polysaccharide Biosynthesis Protein SpsA, Chain A"/>
    <property type="match status" value="1"/>
</dbReference>
<comment type="caution">
    <text evidence="4">The sequence shown here is derived from an EMBL/GenBank/DDBJ whole genome shotgun (WGS) entry which is preliminary data.</text>
</comment>
<gene>
    <name evidence="4" type="ORF">RI048_16120</name>
</gene>
<dbReference type="CDD" id="cd02440">
    <property type="entry name" value="AdoMet_MTases"/>
    <property type="match status" value="1"/>
</dbReference>
<dbReference type="Proteomes" id="UP001246576">
    <property type="component" value="Unassembled WGS sequence"/>
</dbReference>
<dbReference type="CDD" id="cd03801">
    <property type="entry name" value="GT4_PimA-like"/>
    <property type="match status" value="1"/>
</dbReference>
<dbReference type="InterPro" id="IPR001173">
    <property type="entry name" value="Glyco_trans_2-like"/>
</dbReference>
<dbReference type="SUPFAM" id="SSF53756">
    <property type="entry name" value="UDP-Glycosyltransferase/glycogen phosphorylase"/>
    <property type="match status" value="1"/>
</dbReference>
<dbReference type="SUPFAM" id="SSF53335">
    <property type="entry name" value="S-adenosyl-L-methionine-dependent methyltransferases"/>
    <property type="match status" value="1"/>
</dbReference>
<dbReference type="InterPro" id="IPR029063">
    <property type="entry name" value="SAM-dependent_MTases_sf"/>
</dbReference>
<dbReference type="InterPro" id="IPR029044">
    <property type="entry name" value="Nucleotide-diphossugar_trans"/>
</dbReference>
<evidence type="ECO:0000256" key="1">
    <source>
        <dbReference type="SAM" id="MobiDB-lite"/>
    </source>
</evidence>
<dbReference type="Gene3D" id="3.40.50.2000">
    <property type="entry name" value="Glycogen Phosphorylase B"/>
    <property type="match status" value="1"/>
</dbReference>
<dbReference type="SUPFAM" id="SSF53448">
    <property type="entry name" value="Nucleotide-diphospho-sugar transferases"/>
    <property type="match status" value="1"/>
</dbReference>
<evidence type="ECO:0000259" key="2">
    <source>
        <dbReference type="Pfam" id="PF00535"/>
    </source>
</evidence>
<keyword evidence="4" id="KW-0328">Glycosyltransferase</keyword>
<evidence type="ECO:0000313" key="5">
    <source>
        <dbReference type="Proteomes" id="UP001246576"/>
    </source>
</evidence>
<dbReference type="Pfam" id="PF13692">
    <property type="entry name" value="Glyco_trans_1_4"/>
    <property type="match status" value="1"/>
</dbReference>
<dbReference type="CDD" id="cd04186">
    <property type="entry name" value="GT_2_like_c"/>
    <property type="match status" value="1"/>
</dbReference>
<dbReference type="PANTHER" id="PTHR43179">
    <property type="entry name" value="RHAMNOSYLTRANSFERASE WBBL"/>
    <property type="match status" value="1"/>
</dbReference>
<keyword evidence="5" id="KW-1185">Reference proteome</keyword>
<sequence length="1055" mass="118812">MNVQSRNDSQSGTPQQSGLEFTGERFVPEEHGNIELEHWHRYLQARELAVGKDVLDIASGEGYGSALISEVARQVTGVDIAPEAVAHASARYQRPNLRYLEGNCAAIPLPDHSVDLIVSFETIEHHEQHEEMMREFKRVLRPDGLLLISNPDKHFYSEVPNYSNPYHVKELYEQEFKQLLSGWYKNTRYFGQRLVYGSAIFPEAGASESIHYEMQDREIRPSTGLPRPLYWVALASDVELPALSTGLFEQDPLRSELLRQWKAAVKDRDRILNERAHQLEERAEHIKRLNAELEAAQEAFTTVTTSISWKASLPLREARRWVMTPGAQIRRYSGYGFGGARWIYRSIPFSAQARVGHRRFVQKYLPALWRLLTRVDRGRVGNQARAIKGTPYTEFPWQTTTIELPQHAQPVVSVIVPIYGKHNYTLRCLASIQRHLPALPFEVIVVDDCSPDESRDILAKVKGIRLVLNETNQGFLRSCNLGAKQARGQYLYFLNNDTEVTPGWLDTLIATFDQFPGTGLVGSKLVYPDGVLQEAGGIIWKDGSAWNFGRYKDQLDPVYCYARETDYCSGASIVVPAALYAELGGFDELYLPAYCEDSDLALRIRSRGYRVIYQPQSVIVHYEGVSNGTDLNSGVKAYQVENMRKQYERWKDLLATYQDNGVDVDRAKDRTATRRVLVVDHCTPTPDRDAGSVIIFNLMLLMREMGFQVTFVAEDNHLYLPGYTDELQAYGVEVLYEPYCPSVEAHVKQCGYRYDLALLIRPGVIEKHLETVRRHCPHAKLIYHTVDLHYLRMQREAAVAGIDNKRDVEQMKLIEHDAIRRADASIVVSTAEQALLKQELPQAPVHVLPLIMDVPGTRVGFAERQDIIFVGGYQHTPNVDAVEYFVAEVLPLIHQKLPDVRLHVVGSNVPASIEALASERVIITGFVDDLQPLQDRMRVNVAPLRYGAGIKGKIGSAMAVGLPSVATTIATEGMGLVAGRDVLVADDAQALADQVCQLYTDEALWTAMSAAGISFADQAWGARAAWKAFEKILDCVDLPVRQSKRPLSLWRPTSN</sequence>
<feature type="domain" description="Glycosyltransferase 2-like" evidence="2">
    <location>
        <begin position="413"/>
        <end position="536"/>
    </location>
</feature>
<feature type="region of interest" description="Disordered" evidence="1">
    <location>
        <begin position="1"/>
        <end position="22"/>
    </location>
</feature>
<proteinExistence type="predicted"/>
<evidence type="ECO:0000259" key="3">
    <source>
        <dbReference type="Pfam" id="PF08241"/>
    </source>
</evidence>
<dbReference type="RefSeq" id="WP_310840407.1">
    <property type="nucleotide sequence ID" value="NZ_JAVLSJ010000008.1"/>
</dbReference>
<dbReference type="GO" id="GO:0016757">
    <property type="term" value="F:glycosyltransferase activity"/>
    <property type="evidence" value="ECO:0007669"/>
    <property type="project" value="UniProtKB-KW"/>
</dbReference>
<dbReference type="Gene3D" id="3.40.50.150">
    <property type="entry name" value="Vaccinia Virus protein VP39"/>
    <property type="match status" value="1"/>
</dbReference>
<name>A0ABU2ENM1_9BURK</name>
<dbReference type="EC" id="2.4.-.-" evidence="4"/>
<dbReference type="Pfam" id="PF00535">
    <property type="entry name" value="Glycos_transf_2"/>
    <property type="match status" value="1"/>
</dbReference>
<dbReference type="InterPro" id="IPR013216">
    <property type="entry name" value="Methyltransf_11"/>
</dbReference>
<accession>A0ABU2ENM1</accession>